<dbReference type="KEGG" id="amv:ACMV_26080"/>
<feature type="region of interest" description="Disordered" evidence="1">
    <location>
        <begin position="1"/>
        <end position="24"/>
    </location>
</feature>
<accession>F0J2L1</accession>
<feature type="region of interest" description="Disordered" evidence="1">
    <location>
        <begin position="105"/>
        <end position="244"/>
    </location>
</feature>
<evidence type="ECO:0000313" key="3">
    <source>
        <dbReference type="Proteomes" id="UP000007100"/>
    </source>
</evidence>
<feature type="compositionally biased region" description="Basic residues" evidence="1">
    <location>
        <begin position="110"/>
        <end position="145"/>
    </location>
</feature>
<sequence length="280" mass="30672">MVSLDHSATGIRESDIGGQSRRPEKTYLANATIARMTRITIRSQTRLAPPIMPHPQPFIMPAPIIVLLSHGSLQAPRTGLTTCGQASRGLSAAFDHHFGSLMRLGLRPGRSGRRSAHHRIARHRTRPVRGSAHRGHHPHHDHHGTHYPALATPIGHHPASHHPATRHAIPPRHGPGAVGLGCRHGRCRGRGCGQSRDRRRDHSHREQHSGQNLHGIFPSSWRRQRGSSRSNGYPPSAATAEPCPPRSNIRIICHRRLSAGGKAVTIPATPGIRHNLTHIC</sequence>
<gene>
    <name evidence="2" type="ordered locus">ACMV_26080</name>
</gene>
<evidence type="ECO:0000313" key="2">
    <source>
        <dbReference type="EMBL" id="BAJ81955.1"/>
    </source>
</evidence>
<protein>
    <submittedName>
        <fullName evidence="2">Uncharacterized protein</fullName>
    </submittedName>
</protein>
<reference evidence="2 3" key="1">
    <citation type="submission" date="2010-12" db="EMBL/GenBank/DDBJ databases">
        <title>Whole genome sequence of Acidiphilium multivorum AIU301.</title>
        <authorList>
            <person name="Narita-Yamada S."/>
            <person name="Nakamura S."/>
            <person name="Ito N."/>
            <person name="Takarada H."/>
            <person name="Katano Y."/>
            <person name="Nakazawa H."/>
            <person name="Hosoyama A."/>
            <person name="Yamada R."/>
            <person name="Fujita N."/>
        </authorList>
    </citation>
    <scope>NUCLEOTIDE SEQUENCE [LARGE SCALE GENOMIC DNA]</scope>
    <source>
        <strain evidence="3">DSM 11245 / JCM 8867 / AIU301</strain>
    </source>
</reference>
<evidence type="ECO:0000256" key="1">
    <source>
        <dbReference type="SAM" id="MobiDB-lite"/>
    </source>
</evidence>
<dbReference type="HOGENOM" id="CLU_992588_0_0_5"/>
<dbReference type="EMBL" id="AP012035">
    <property type="protein sequence ID" value="BAJ81955.1"/>
    <property type="molecule type" value="Genomic_DNA"/>
</dbReference>
<feature type="compositionally biased region" description="Basic and acidic residues" evidence="1">
    <location>
        <begin position="195"/>
        <end position="208"/>
    </location>
</feature>
<dbReference type="Proteomes" id="UP000007100">
    <property type="component" value="Chromosome"/>
</dbReference>
<keyword evidence="3" id="KW-1185">Reference proteome</keyword>
<proteinExistence type="predicted"/>
<organism evidence="2 3">
    <name type="scientific">Acidiphilium multivorum (strain DSM 11245 / JCM 8867 / NBRC 100883 / AIU 301)</name>
    <dbReference type="NCBI Taxonomy" id="926570"/>
    <lineage>
        <taxon>Bacteria</taxon>
        <taxon>Pseudomonadati</taxon>
        <taxon>Pseudomonadota</taxon>
        <taxon>Alphaproteobacteria</taxon>
        <taxon>Acetobacterales</taxon>
        <taxon>Acidocellaceae</taxon>
        <taxon>Acidiphilium</taxon>
    </lineage>
</organism>
<name>F0J2L1_ACIMA</name>
<dbReference type="AlphaFoldDB" id="F0J2L1"/>